<reference evidence="2" key="1">
    <citation type="submission" date="2023-10" db="EMBL/GenBank/DDBJ databases">
        <authorList>
            <person name="Chen Y."/>
            <person name="Shah S."/>
            <person name="Dougan E. K."/>
            <person name="Thang M."/>
            <person name="Chan C."/>
        </authorList>
    </citation>
    <scope>NUCLEOTIDE SEQUENCE [LARGE SCALE GENOMIC DNA]</scope>
</reference>
<protein>
    <submittedName>
        <fullName evidence="2">Uncharacterized protein</fullName>
    </submittedName>
</protein>
<proteinExistence type="predicted"/>
<feature type="non-terminal residue" evidence="2">
    <location>
        <position position="1"/>
    </location>
</feature>
<dbReference type="Proteomes" id="UP001189429">
    <property type="component" value="Unassembled WGS sequence"/>
</dbReference>
<feature type="region of interest" description="Disordered" evidence="1">
    <location>
        <begin position="15"/>
        <end position="136"/>
    </location>
</feature>
<evidence type="ECO:0000313" key="3">
    <source>
        <dbReference type="Proteomes" id="UP001189429"/>
    </source>
</evidence>
<feature type="compositionally biased region" description="Low complexity" evidence="1">
    <location>
        <begin position="91"/>
        <end position="108"/>
    </location>
</feature>
<sequence>CLHAEGTEALGLLAARVPRGSAGRTEEGSGAARQEEYRGGEVEGTGAGARLKKSGQKDACKAEGPHCPPLTLPWKKGAPRLADRGARGRPFRAPGRGRSGREAVAAAPRPRPEGTPRGSARPAVAARRGRPRPFRN</sequence>
<name>A0ABN9YHH8_9DINO</name>
<evidence type="ECO:0000256" key="1">
    <source>
        <dbReference type="SAM" id="MobiDB-lite"/>
    </source>
</evidence>
<feature type="compositionally biased region" description="Basic and acidic residues" evidence="1">
    <location>
        <begin position="55"/>
        <end position="64"/>
    </location>
</feature>
<gene>
    <name evidence="2" type="ORF">PCOR1329_LOCUS84465</name>
</gene>
<feature type="compositionally biased region" description="Low complexity" evidence="1">
    <location>
        <begin position="116"/>
        <end position="126"/>
    </location>
</feature>
<feature type="compositionally biased region" description="Basic residues" evidence="1">
    <location>
        <begin position="127"/>
        <end position="136"/>
    </location>
</feature>
<keyword evidence="3" id="KW-1185">Reference proteome</keyword>
<comment type="caution">
    <text evidence="2">The sequence shown here is derived from an EMBL/GenBank/DDBJ whole genome shotgun (WGS) entry which is preliminary data.</text>
</comment>
<organism evidence="2 3">
    <name type="scientific">Prorocentrum cordatum</name>
    <dbReference type="NCBI Taxonomy" id="2364126"/>
    <lineage>
        <taxon>Eukaryota</taxon>
        <taxon>Sar</taxon>
        <taxon>Alveolata</taxon>
        <taxon>Dinophyceae</taxon>
        <taxon>Prorocentrales</taxon>
        <taxon>Prorocentraceae</taxon>
        <taxon>Prorocentrum</taxon>
    </lineage>
</organism>
<evidence type="ECO:0000313" key="2">
    <source>
        <dbReference type="EMBL" id="CAK0910240.1"/>
    </source>
</evidence>
<dbReference type="EMBL" id="CAUYUJ010022354">
    <property type="protein sequence ID" value="CAK0910240.1"/>
    <property type="molecule type" value="Genomic_DNA"/>
</dbReference>
<accession>A0ABN9YHH8</accession>